<gene>
    <name evidence="1" type="ORF">DPMN_165566</name>
</gene>
<reference evidence="1" key="2">
    <citation type="submission" date="2020-11" db="EMBL/GenBank/DDBJ databases">
        <authorList>
            <person name="McCartney M.A."/>
            <person name="Auch B."/>
            <person name="Kono T."/>
            <person name="Mallez S."/>
            <person name="Becker A."/>
            <person name="Gohl D.M."/>
            <person name="Silverstein K.A.T."/>
            <person name="Koren S."/>
            <person name="Bechman K.B."/>
            <person name="Herman A."/>
            <person name="Abrahante J.E."/>
            <person name="Garbe J."/>
        </authorList>
    </citation>
    <scope>NUCLEOTIDE SEQUENCE</scope>
    <source>
        <strain evidence="1">Duluth1</strain>
        <tissue evidence="1">Whole animal</tissue>
    </source>
</reference>
<dbReference type="AlphaFoldDB" id="A0A9D4F0W4"/>
<evidence type="ECO:0000313" key="1">
    <source>
        <dbReference type="EMBL" id="KAH3787442.1"/>
    </source>
</evidence>
<keyword evidence="2" id="KW-1185">Reference proteome</keyword>
<sequence length="151" mass="16683">MGWGDERRLDHLLQNIEAQAAEFVFNHASVVGNYKPLVAKIGGRYRALLGYDILKGRDGVPADILLSSNRILLDGLEIPLFQVGKSNSARRVTVAKDMTLPGSAEAVVSGFVGRFKKYDDEINSNFLVEPAKQFQDRYALRMAATLVDVNT</sequence>
<proteinExistence type="predicted"/>
<organism evidence="1 2">
    <name type="scientific">Dreissena polymorpha</name>
    <name type="common">Zebra mussel</name>
    <name type="synonym">Mytilus polymorpha</name>
    <dbReference type="NCBI Taxonomy" id="45954"/>
    <lineage>
        <taxon>Eukaryota</taxon>
        <taxon>Metazoa</taxon>
        <taxon>Spiralia</taxon>
        <taxon>Lophotrochozoa</taxon>
        <taxon>Mollusca</taxon>
        <taxon>Bivalvia</taxon>
        <taxon>Autobranchia</taxon>
        <taxon>Heteroconchia</taxon>
        <taxon>Euheterodonta</taxon>
        <taxon>Imparidentia</taxon>
        <taxon>Neoheterodontei</taxon>
        <taxon>Myida</taxon>
        <taxon>Dreissenoidea</taxon>
        <taxon>Dreissenidae</taxon>
        <taxon>Dreissena</taxon>
    </lineage>
</organism>
<accession>A0A9D4F0W4</accession>
<dbReference type="Proteomes" id="UP000828390">
    <property type="component" value="Unassembled WGS sequence"/>
</dbReference>
<reference evidence="1" key="1">
    <citation type="journal article" date="2019" name="bioRxiv">
        <title>The Genome of the Zebra Mussel, Dreissena polymorpha: A Resource for Invasive Species Research.</title>
        <authorList>
            <person name="McCartney M.A."/>
            <person name="Auch B."/>
            <person name="Kono T."/>
            <person name="Mallez S."/>
            <person name="Zhang Y."/>
            <person name="Obille A."/>
            <person name="Becker A."/>
            <person name="Abrahante J.E."/>
            <person name="Garbe J."/>
            <person name="Badalamenti J.P."/>
            <person name="Herman A."/>
            <person name="Mangelson H."/>
            <person name="Liachko I."/>
            <person name="Sullivan S."/>
            <person name="Sone E.D."/>
            <person name="Koren S."/>
            <person name="Silverstein K.A.T."/>
            <person name="Beckman K.B."/>
            <person name="Gohl D.M."/>
        </authorList>
    </citation>
    <scope>NUCLEOTIDE SEQUENCE</scope>
    <source>
        <strain evidence="1">Duluth1</strain>
        <tissue evidence="1">Whole animal</tissue>
    </source>
</reference>
<comment type="caution">
    <text evidence="1">The sequence shown here is derived from an EMBL/GenBank/DDBJ whole genome shotgun (WGS) entry which is preliminary data.</text>
</comment>
<protein>
    <submittedName>
        <fullName evidence="1">Uncharacterized protein</fullName>
    </submittedName>
</protein>
<dbReference type="EMBL" id="JAIWYP010000008">
    <property type="protein sequence ID" value="KAH3787442.1"/>
    <property type="molecule type" value="Genomic_DNA"/>
</dbReference>
<name>A0A9D4F0W4_DREPO</name>
<evidence type="ECO:0000313" key="2">
    <source>
        <dbReference type="Proteomes" id="UP000828390"/>
    </source>
</evidence>